<name>A0ABT2YMQ1_9BURK</name>
<feature type="transmembrane region" description="Helical" evidence="1">
    <location>
        <begin position="15"/>
        <end position="34"/>
    </location>
</feature>
<feature type="transmembrane region" description="Helical" evidence="1">
    <location>
        <begin position="353"/>
        <end position="373"/>
    </location>
</feature>
<comment type="caution">
    <text evidence="2">The sequence shown here is derived from an EMBL/GenBank/DDBJ whole genome shotgun (WGS) entry which is preliminary data.</text>
</comment>
<sequence length="563" mass="60585">MRYLLKQPSGGGNPAWPGVIAMLCLALLSVAMLARLEFGRWSQDAIQVDELFFASCAARGLAEHQLPVAGCHDNKGPMIYLVHQLVQLASSTYDLSAIKLAAYLNVALLAAAVAWLAYLLSGALAATAAAALLLSALASDASHLALKTELLGGLFLLLALITLLARPGRRPSWTLLTAGALLGLATLTRQTYGFSLPALLLGIYLPLRSVKPAGFNRLFVLDSLMLIAGLLTPFCLFLLLFYLRGQELEFLANLFIYPAVRGVPDATPFAKTLQWQLGGVLSVLAGKPGLCTLFAIQSASVLGANYKTHAAALRQSQSHVQRQLALFFCTLSMLLVIFISPVFYGYHILPVELLMAVLAGIGLAELSTALLNAGPRNGKALLSIALITPSLLMAVSTWMNHGGTRNKREASAVNAILKGESRGEHAYVVGMWPSFYVKNGLIPASNLMFPWALAGAPPSGMYGPPPPGTRRAAMLNWAHGKMEAALLEDFRRSPPRFIAVINSMARSAGSKRITDVIIINDYLLEHCTFRQEIIGDHEFTGELYRCRIGNGPDSLPEKVSQAQ</sequence>
<keyword evidence="1" id="KW-0472">Membrane</keyword>
<dbReference type="EMBL" id="JAJIRN010000014">
    <property type="protein sequence ID" value="MCV2371344.1"/>
    <property type="molecule type" value="Genomic_DNA"/>
</dbReference>
<gene>
    <name evidence="2" type="ORF">LNV07_24910</name>
</gene>
<evidence type="ECO:0008006" key="4">
    <source>
        <dbReference type="Google" id="ProtNLM"/>
    </source>
</evidence>
<feature type="transmembrane region" description="Helical" evidence="1">
    <location>
        <begin position="324"/>
        <end position="347"/>
    </location>
</feature>
<reference evidence="2 3" key="1">
    <citation type="submission" date="2021-11" db="EMBL/GenBank/DDBJ databases">
        <authorList>
            <person name="Liang Q."/>
            <person name="Mou H."/>
            <person name="Liu Z."/>
        </authorList>
    </citation>
    <scope>NUCLEOTIDE SEQUENCE [LARGE SCALE GENOMIC DNA]</scope>
    <source>
        <strain evidence="2 3">CHU3</strain>
    </source>
</reference>
<feature type="transmembrane region" description="Helical" evidence="1">
    <location>
        <begin position="380"/>
        <end position="399"/>
    </location>
</feature>
<dbReference type="RefSeq" id="WP_263573921.1">
    <property type="nucleotide sequence ID" value="NZ_JAJIRN010000014.1"/>
</dbReference>
<dbReference type="Proteomes" id="UP001209701">
    <property type="component" value="Unassembled WGS sequence"/>
</dbReference>
<evidence type="ECO:0000313" key="2">
    <source>
        <dbReference type="EMBL" id="MCV2371344.1"/>
    </source>
</evidence>
<feature type="transmembrane region" description="Helical" evidence="1">
    <location>
        <begin position="224"/>
        <end position="243"/>
    </location>
</feature>
<keyword evidence="1" id="KW-1133">Transmembrane helix</keyword>
<keyword evidence="1" id="KW-0812">Transmembrane</keyword>
<feature type="transmembrane region" description="Helical" evidence="1">
    <location>
        <begin position="150"/>
        <end position="168"/>
    </location>
</feature>
<keyword evidence="3" id="KW-1185">Reference proteome</keyword>
<evidence type="ECO:0000313" key="3">
    <source>
        <dbReference type="Proteomes" id="UP001209701"/>
    </source>
</evidence>
<protein>
    <recommendedName>
        <fullName evidence="4">Glycosyltransferase RgtA/B/C/D-like domain-containing protein</fullName>
    </recommendedName>
</protein>
<organism evidence="2 3">
    <name type="scientific">Roseateles oligotrophus</name>
    <dbReference type="NCBI Taxonomy" id="1769250"/>
    <lineage>
        <taxon>Bacteria</taxon>
        <taxon>Pseudomonadati</taxon>
        <taxon>Pseudomonadota</taxon>
        <taxon>Betaproteobacteria</taxon>
        <taxon>Burkholderiales</taxon>
        <taxon>Sphaerotilaceae</taxon>
        <taxon>Roseateles</taxon>
    </lineage>
</organism>
<evidence type="ECO:0000256" key="1">
    <source>
        <dbReference type="SAM" id="Phobius"/>
    </source>
</evidence>
<proteinExistence type="predicted"/>
<feature type="transmembrane region" description="Helical" evidence="1">
    <location>
        <begin position="180"/>
        <end position="204"/>
    </location>
</feature>
<accession>A0ABT2YMQ1</accession>
<feature type="transmembrane region" description="Helical" evidence="1">
    <location>
        <begin position="106"/>
        <end position="138"/>
    </location>
</feature>